<keyword evidence="3 6" id="KW-0812">Transmembrane</keyword>
<dbReference type="PANTHER" id="PTHR23513">
    <property type="entry name" value="INTEGRAL MEMBRANE EFFLUX PROTEIN-RELATED"/>
    <property type="match status" value="1"/>
</dbReference>
<evidence type="ECO:0000256" key="4">
    <source>
        <dbReference type="ARBA" id="ARBA00022989"/>
    </source>
</evidence>
<feature type="transmembrane region" description="Helical" evidence="6">
    <location>
        <begin position="151"/>
        <end position="173"/>
    </location>
</feature>
<feature type="transmembrane region" description="Helical" evidence="6">
    <location>
        <begin position="389"/>
        <end position="410"/>
    </location>
</feature>
<evidence type="ECO:0000256" key="3">
    <source>
        <dbReference type="ARBA" id="ARBA00022692"/>
    </source>
</evidence>
<protein>
    <submittedName>
        <fullName evidence="7">MFS transporter</fullName>
    </submittedName>
</protein>
<keyword evidence="5 6" id="KW-0472">Membrane</keyword>
<dbReference type="SUPFAM" id="SSF103473">
    <property type="entry name" value="MFS general substrate transporter"/>
    <property type="match status" value="1"/>
</dbReference>
<evidence type="ECO:0000313" key="8">
    <source>
        <dbReference type="Proteomes" id="UP000252706"/>
    </source>
</evidence>
<name>A0A366X159_9RHOB</name>
<sequence>MKTLSRADQLPRFIVASGMTNLADGIAVVVWAWIASLLSRDPLLIALMPVALRLPWFLFALPAGVVTDRVDRRRLILAMDVVRALAFGAAGLVIWLSQPLAAPVEDGTSMPVLFGALLGCALVVGIAEVFRDNAAQTMLPAMVPAAQLERANGRLWSVELVGNSLLGPALGAFLIASVIWLPFVLNAVVFVVATLLMLSVRGQFMPDRTDAGHWRDELKQGVDYLRGAPLLRLLAGLTGVWNLLHQMVVIALILHVQENLGLGATGYGLILAAGAIGGILGGFVADRIVQKMGPGAAAQWMTLASGVAFIAIPLAPNGIALACVLAAFEFTGLVWNTVSVSYRQRTIPNVLLGRVNSIYRLLAWGMMPVGLILSGVIVSLAENIMSRELALGMPFVVAAIGAVALTLFAWGPLGRGFGAATVDV</sequence>
<dbReference type="Proteomes" id="UP000252706">
    <property type="component" value="Unassembled WGS sequence"/>
</dbReference>
<feature type="transmembrane region" description="Helical" evidence="6">
    <location>
        <begin position="179"/>
        <end position="198"/>
    </location>
</feature>
<feature type="transmembrane region" description="Helical" evidence="6">
    <location>
        <begin position="266"/>
        <end position="285"/>
    </location>
</feature>
<proteinExistence type="predicted"/>
<dbReference type="Gene3D" id="1.20.1250.20">
    <property type="entry name" value="MFS general substrate transporter like domains"/>
    <property type="match status" value="1"/>
</dbReference>
<feature type="transmembrane region" description="Helical" evidence="6">
    <location>
        <begin position="12"/>
        <end position="36"/>
    </location>
</feature>
<dbReference type="Pfam" id="PF07690">
    <property type="entry name" value="MFS_1"/>
    <property type="match status" value="1"/>
</dbReference>
<dbReference type="GO" id="GO:0022857">
    <property type="term" value="F:transmembrane transporter activity"/>
    <property type="evidence" value="ECO:0007669"/>
    <property type="project" value="InterPro"/>
</dbReference>
<dbReference type="InterPro" id="IPR011701">
    <property type="entry name" value="MFS"/>
</dbReference>
<feature type="transmembrane region" description="Helical" evidence="6">
    <location>
        <begin position="75"/>
        <end position="96"/>
    </location>
</feature>
<dbReference type="GO" id="GO:0005886">
    <property type="term" value="C:plasma membrane"/>
    <property type="evidence" value="ECO:0007669"/>
    <property type="project" value="UniProtKB-SubCell"/>
</dbReference>
<evidence type="ECO:0000313" key="7">
    <source>
        <dbReference type="EMBL" id="RBW55427.1"/>
    </source>
</evidence>
<dbReference type="AlphaFoldDB" id="A0A366X159"/>
<dbReference type="OrthoDB" id="145388at2"/>
<dbReference type="PANTHER" id="PTHR23513:SF11">
    <property type="entry name" value="STAPHYLOFERRIN A TRANSPORTER"/>
    <property type="match status" value="1"/>
</dbReference>
<comment type="caution">
    <text evidence="7">The sequence shown here is derived from an EMBL/GenBank/DDBJ whole genome shotgun (WGS) entry which is preliminary data.</text>
</comment>
<feature type="transmembrane region" description="Helical" evidence="6">
    <location>
        <begin position="358"/>
        <end position="377"/>
    </location>
</feature>
<keyword evidence="4 6" id="KW-1133">Transmembrane helix</keyword>
<feature type="transmembrane region" description="Helical" evidence="6">
    <location>
        <begin position="233"/>
        <end position="254"/>
    </location>
</feature>
<dbReference type="EMBL" id="QOCE01000029">
    <property type="protein sequence ID" value="RBW55427.1"/>
    <property type="molecule type" value="Genomic_DNA"/>
</dbReference>
<comment type="subcellular location">
    <subcellularLocation>
        <location evidence="1">Cell membrane</location>
        <topology evidence="1">Multi-pass membrane protein</topology>
    </subcellularLocation>
</comment>
<organism evidence="7 8">
    <name type="scientific">Phaeobacter gallaeciensis</name>
    <dbReference type="NCBI Taxonomy" id="60890"/>
    <lineage>
        <taxon>Bacteria</taxon>
        <taxon>Pseudomonadati</taxon>
        <taxon>Pseudomonadota</taxon>
        <taxon>Alphaproteobacteria</taxon>
        <taxon>Rhodobacterales</taxon>
        <taxon>Roseobacteraceae</taxon>
        <taxon>Phaeobacter</taxon>
    </lineage>
</organism>
<evidence type="ECO:0000256" key="5">
    <source>
        <dbReference type="ARBA" id="ARBA00023136"/>
    </source>
</evidence>
<feature type="transmembrane region" description="Helical" evidence="6">
    <location>
        <begin position="42"/>
        <end position="63"/>
    </location>
</feature>
<gene>
    <name evidence="7" type="ORF">DS909_09900</name>
</gene>
<keyword evidence="2" id="KW-1003">Cell membrane</keyword>
<reference evidence="7 8" key="1">
    <citation type="submission" date="2018-07" db="EMBL/GenBank/DDBJ databases">
        <title>Modular assembly of carbohydrate-degrading microbial communities in the ocean.</title>
        <authorList>
            <person name="Enke T.N."/>
            <person name="Datta M.S."/>
            <person name="Schwartzman J.A."/>
            <person name="Cermak N."/>
            <person name="Schmitz D.A."/>
            <person name="Barrere J."/>
            <person name="Cordero O.X."/>
        </authorList>
    </citation>
    <scope>NUCLEOTIDE SEQUENCE [LARGE SCALE GENOMIC DNA]</scope>
    <source>
        <strain evidence="7 8">C3M10</strain>
    </source>
</reference>
<feature type="transmembrane region" description="Helical" evidence="6">
    <location>
        <begin position="108"/>
        <end position="130"/>
    </location>
</feature>
<evidence type="ECO:0000256" key="6">
    <source>
        <dbReference type="SAM" id="Phobius"/>
    </source>
</evidence>
<accession>A0A366X159</accession>
<evidence type="ECO:0000256" key="1">
    <source>
        <dbReference type="ARBA" id="ARBA00004651"/>
    </source>
</evidence>
<dbReference type="CDD" id="cd06173">
    <property type="entry name" value="MFS_MefA_like"/>
    <property type="match status" value="1"/>
</dbReference>
<dbReference type="InterPro" id="IPR036259">
    <property type="entry name" value="MFS_trans_sf"/>
</dbReference>
<evidence type="ECO:0000256" key="2">
    <source>
        <dbReference type="ARBA" id="ARBA00022475"/>
    </source>
</evidence>